<feature type="domain" description="HTH araC/xylS-type" evidence="4">
    <location>
        <begin position="228"/>
        <end position="325"/>
    </location>
</feature>
<dbReference type="InterPro" id="IPR014710">
    <property type="entry name" value="RmlC-like_jellyroll"/>
</dbReference>
<evidence type="ECO:0000256" key="2">
    <source>
        <dbReference type="ARBA" id="ARBA00023125"/>
    </source>
</evidence>
<evidence type="ECO:0000313" key="6">
    <source>
        <dbReference type="Proteomes" id="UP001241748"/>
    </source>
</evidence>
<dbReference type="PROSITE" id="PS01124">
    <property type="entry name" value="HTH_ARAC_FAMILY_2"/>
    <property type="match status" value="1"/>
</dbReference>
<dbReference type="EMBL" id="JAROBZ020000001">
    <property type="protein sequence ID" value="MFB3168167.1"/>
    <property type="molecule type" value="Genomic_DNA"/>
</dbReference>
<dbReference type="SUPFAM" id="SSF51215">
    <property type="entry name" value="Regulatory protein AraC"/>
    <property type="match status" value="1"/>
</dbReference>
<organism evidence="5 6">
    <name type="scientific">Neobacillus driksii</name>
    <dbReference type="NCBI Taxonomy" id="3035913"/>
    <lineage>
        <taxon>Bacteria</taxon>
        <taxon>Bacillati</taxon>
        <taxon>Bacillota</taxon>
        <taxon>Bacilli</taxon>
        <taxon>Bacillales</taxon>
        <taxon>Bacillaceae</taxon>
        <taxon>Neobacillus</taxon>
    </lineage>
</organism>
<dbReference type="InterPro" id="IPR013096">
    <property type="entry name" value="Cupin_2"/>
</dbReference>
<comment type="caution">
    <text evidence="5">The sequence shown here is derived from an EMBL/GenBank/DDBJ whole genome shotgun (WGS) entry which is preliminary data.</text>
</comment>
<dbReference type="Pfam" id="PF12833">
    <property type="entry name" value="HTH_18"/>
    <property type="match status" value="1"/>
</dbReference>
<dbReference type="Pfam" id="PF07883">
    <property type="entry name" value="Cupin_2"/>
    <property type="match status" value="1"/>
</dbReference>
<dbReference type="Gene3D" id="1.10.10.60">
    <property type="entry name" value="Homeodomain-like"/>
    <property type="match status" value="2"/>
</dbReference>
<protein>
    <submittedName>
        <fullName evidence="5">AraC family transcriptional regulator</fullName>
    </submittedName>
</protein>
<sequence length="329" mass="38334">MQRLELENYLDSLKFGIDEEKILKEYKPTFKEVGGEQVYLFNKGFDITDLPIEENVSISQQPHDSAIPLHMHDYIEMMFVYRGTCTVTVKGKKIDLKKGELILINKETPHSVGATTKQDIVINMILKQDYLSPSFLSRFTQKSIISQFMIESLLSNRKQNHFLIFRPGEHNNVIEIMENIMCEFFDRDFCSGEIIDSYLIVLFSTLIRYKNNLTSQEPLNQYDNSSLVDFLRYIEENYKNCSLVKMGQTFGFNPNYLSTLLKKGTGKSFKELLQIQRLNQAALLLSNSDLPIPEIAEEVGYSSVTFFYKKFRELYHDTPYSYREKNSIL</sequence>
<gene>
    <name evidence="5" type="ORF">P5G62_013700</name>
</gene>
<name>A0ABV4YTH3_9BACI</name>
<dbReference type="InterPro" id="IPR018060">
    <property type="entry name" value="HTH_AraC"/>
</dbReference>
<dbReference type="PANTHER" id="PTHR43280:SF28">
    <property type="entry name" value="HTH-TYPE TRANSCRIPTIONAL ACTIVATOR RHAS"/>
    <property type="match status" value="1"/>
</dbReference>
<keyword evidence="6" id="KW-1185">Reference proteome</keyword>
<keyword evidence="2" id="KW-0238">DNA-binding</keyword>
<dbReference type="SMART" id="SM00342">
    <property type="entry name" value="HTH_ARAC"/>
    <property type="match status" value="1"/>
</dbReference>
<proteinExistence type="predicted"/>
<dbReference type="InterPro" id="IPR037923">
    <property type="entry name" value="HTH-like"/>
</dbReference>
<dbReference type="PANTHER" id="PTHR43280">
    <property type="entry name" value="ARAC-FAMILY TRANSCRIPTIONAL REGULATOR"/>
    <property type="match status" value="1"/>
</dbReference>
<accession>A0ABV4YTH3</accession>
<dbReference type="SUPFAM" id="SSF46689">
    <property type="entry name" value="Homeodomain-like"/>
    <property type="match status" value="1"/>
</dbReference>
<dbReference type="Gene3D" id="2.60.120.10">
    <property type="entry name" value="Jelly Rolls"/>
    <property type="match status" value="1"/>
</dbReference>
<evidence type="ECO:0000259" key="4">
    <source>
        <dbReference type="PROSITE" id="PS01124"/>
    </source>
</evidence>
<evidence type="ECO:0000256" key="1">
    <source>
        <dbReference type="ARBA" id="ARBA00023015"/>
    </source>
</evidence>
<evidence type="ECO:0000313" key="5">
    <source>
        <dbReference type="EMBL" id="MFB3168167.1"/>
    </source>
</evidence>
<reference evidence="5 6" key="1">
    <citation type="submission" date="2024-05" db="EMBL/GenBank/DDBJ databases">
        <authorList>
            <person name="Venkateswaran K."/>
        </authorList>
    </citation>
    <scope>NUCLEOTIDE SEQUENCE [LARGE SCALE GENOMIC DNA]</scope>
    <source>
        <strain evidence="5 6">179-C4-2-HS</strain>
    </source>
</reference>
<dbReference type="RefSeq" id="WP_306073245.1">
    <property type="nucleotide sequence ID" value="NZ_JAROBZ020000001.1"/>
</dbReference>
<evidence type="ECO:0000256" key="3">
    <source>
        <dbReference type="ARBA" id="ARBA00023163"/>
    </source>
</evidence>
<keyword evidence="3" id="KW-0804">Transcription</keyword>
<dbReference type="InterPro" id="IPR009057">
    <property type="entry name" value="Homeodomain-like_sf"/>
</dbReference>
<dbReference type="Proteomes" id="UP001241748">
    <property type="component" value="Unassembled WGS sequence"/>
</dbReference>
<keyword evidence="1" id="KW-0805">Transcription regulation</keyword>